<evidence type="ECO:0000313" key="1">
    <source>
        <dbReference type="EMBL" id="CAD2190311.1"/>
    </source>
</evidence>
<dbReference type="Gene3D" id="1.20.58.760">
    <property type="entry name" value="Peptidase M41"/>
    <property type="match status" value="1"/>
</dbReference>
<gene>
    <name evidence="1" type="ORF">MENT_LOCUS43094</name>
</gene>
<dbReference type="GO" id="GO:0004176">
    <property type="term" value="F:ATP-dependent peptidase activity"/>
    <property type="evidence" value="ECO:0007669"/>
    <property type="project" value="InterPro"/>
</dbReference>
<name>A0A6V7WTF5_MELEN</name>
<dbReference type="AlphaFoldDB" id="A0A6V7WTF5"/>
<proteinExistence type="predicted"/>
<dbReference type="EMBL" id="CAJEWN010000800">
    <property type="protein sequence ID" value="CAD2190311.1"/>
    <property type="molecule type" value="Genomic_DNA"/>
</dbReference>
<dbReference type="SUPFAM" id="SSF140990">
    <property type="entry name" value="FtsH protease domain-like"/>
    <property type="match status" value="1"/>
</dbReference>
<dbReference type="GO" id="GO:0004222">
    <property type="term" value="F:metalloendopeptidase activity"/>
    <property type="evidence" value="ECO:0007669"/>
    <property type="project" value="InterPro"/>
</dbReference>
<sequence length="79" mass="8708">MFGKSCAAQLPIFANYIKLSEDWKLGCTTFSEHASLLWKFEEKTDKMASLLGGYAVEKLLLGGLTDESANDMEKATEIA</sequence>
<dbReference type="GO" id="GO:0005524">
    <property type="term" value="F:ATP binding"/>
    <property type="evidence" value="ECO:0007669"/>
    <property type="project" value="InterPro"/>
</dbReference>
<protein>
    <submittedName>
        <fullName evidence="1">Uncharacterized protein</fullName>
    </submittedName>
</protein>
<accession>A0A6V7WTF5</accession>
<organism evidence="1 2">
    <name type="scientific">Meloidogyne enterolobii</name>
    <name type="common">Root-knot nematode worm</name>
    <name type="synonym">Meloidogyne mayaguensis</name>
    <dbReference type="NCBI Taxonomy" id="390850"/>
    <lineage>
        <taxon>Eukaryota</taxon>
        <taxon>Metazoa</taxon>
        <taxon>Ecdysozoa</taxon>
        <taxon>Nematoda</taxon>
        <taxon>Chromadorea</taxon>
        <taxon>Rhabditida</taxon>
        <taxon>Tylenchina</taxon>
        <taxon>Tylenchomorpha</taxon>
        <taxon>Tylenchoidea</taxon>
        <taxon>Meloidogynidae</taxon>
        <taxon>Meloidogyninae</taxon>
        <taxon>Meloidogyne</taxon>
    </lineage>
</organism>
<dbReference type="GO" id="GO:0006508">
    <property type="term" value="P:proteolysis"/>
    <property type="evidence" value="ECO:0007669"/>
    <property type="project" value="InterPro"/>
</dbReference>
<dbReference type="InterPro" id="IPR037219">
    <property type="entry name" value="Peptidase_M41-like"/>
</dbReference>
<reference evidence="1 2" key="1">
    <citation type="submission" date="2020-08" db="EMBL/GenBank/DDBJ databases">
        <authorList>
            <person name="Koutsovoulos G."/>
            <person name="Danchin GJ E."/>
        </authorList>
    </citation>
    <scope>NUCLEOTIDE SEQUENCE [LARGE SCALE GENOMIC DNA]</scope>
</reference>
<evidence type="ECO:0000313" key="2">
    <source>
        <dbReference type="Proteomes" id="UP000580250"/>
    </source>
</evidence>
<comment type="caution">
    <text evidence="1">The sequence shown here is derived from an EMBL/GenBank/DDBJ whole genome shotgun (WGS) entry which is preliminary data.</text>
</comment>
<dbReference type="Proteomes" id="UP000580250">
    <property type="component" value="Unassembled WGS sequence"/>
</dbReference>